<feature type="region of interest" description="Disordered" evidence="1">
    <location>
        <begin position="216"/>
        <end position="235"/>
    </location>
</feature>
<dbReference type="PROSITE" id="PS51257">
    <property type="entry name" value="PROKAR_LIPOPROTEIN"/>
    <property type="match status" value="1"/>
</dbReference>
<organism evidence="3 4">
    <name type="scientific">Roseisolibacter agri</name>
    <dbReference type="NCBI Taxonomy" id="2014610"/>
    <lineage>
        <taxon>Bacteria</taxon>
        <taxon>Pseudomonadati</taxon>
        <taxon>Gemmatimonadota</taxon>
        <taxon>Gemmatimonadia</taxon>
        <taxon>Gemmatimonadales</taxon>
        <taxon>Gemmatimonadaceae</taxon>
        <taxon>Roseisolibacter</taxon>
    </lineage>
</organism>
<reference evidence="3" key="1">
    <citation type="submission" date="2022-08" db="EMBL/GenBank/DDBJ databases">
        <title>Draft genome sequencing of Roseisolibacter agri AW1220.</title>
        <authorList>
            <person name="Tobiishi Y."/>
            <person name="Tonouchi A."/>
        </authorList>
    </citation>
    <scope>NUCLEOTIDE SEQUENCE</scope>
    <source>
        <strain evidence="3">AW1220</strain>
    </source>
</reference>
<feature type="compositionally biased region" description="Low complexity" evidence="1">
    <location>
        <begin position="217"/>
        <end position="235"/>
    </location>
</feature>
<comment type="caution">
    <text evidence="3">The sequence shown here is derived from an EMBL/GenBank/DDBJ whole genome shotgun (WGS) entry which is preliminary data.</text>
</comment>
<dbReference type="AlphaFoldDB" id="A0AA37V2L8"/>
<evidence type="ECO:0000256" key="1">
    <source>
        <dbReference type="SAM" id="MobiDB-lite"/>
    </source>
</evidence>
<dbReference type="Proteomes" id="UP001161325">
    <property type="component" value="Unassembled WGS sequence"/>
</dbReference>
<feature type="chain" id="PRO_5041460610" evidence="2">
    <location>
        <begin position="23"/>
        <end position="235"/>
    </location>
</feature>
<proteinExistence type="predicted"/>
<evidence type="ECO:0000256" key="2">
    <source>
        <dbReference type="SAM" id="SignalP"/>
    </source>
</evidence>
<evidence type="ECO:0000313" key="3">
    <source>
        <dbReference type="EMBL" id="GLC28015.1"/>
    </source>
</evidence>
<evidence type="ECO:0000313" key="4">
    <source>
        <dbReference type="Proteomes" id="UP001161325"/>
    </source>
</evidence>
<keyword evidence="4" id="KW-1185">Reference proteome</keyword>
<keyword evidence="2" id="KW-0732">Signal</keyword>
<accession>A0AA37V2L8</accession>
<dbReference type="EMBL" id="BRXS01000007">
    <property type="protein sequence ID" value="GLC28015.1"/>
    <property type="molecule type" value="Genomic_DNA"/>
</dbReference>
<dbReference type="RefSeq" id="WP_284352441.1">
    <property type="nucleotide sequence ID" value="NZ_BRXS01000007.1"/>
</dbReference>
<name>A0AA37V2L8_9BACT</name>
<gene>
    <name evidence="3" type="ORF">rosag_45280</name>
</gene>
<sequence>MTRETVRRLGALALTIGASACAGTAGAPGAAPAPATRGALAGDTSTATLLPPGFGTLRQQDLAVRVSLVGGTTVQLLPLDESFIRLLAPDSYRAMRDLQASRRVALDSIAQRYRYPRYSVWYVSFFGREQGEARFSPFEVILTNAGREFRPLDVVPVTRGFGEQRLQQRDVQSALYVFDGSLDLNQPLELTVETTRDGTTWSGQILPRVERERALVRSRAGRSSAAPAAATPRPR</sequence>
<protein>
    <submittedName>
        <fullName evidence="3">Uncharacterized protein</fullName>
    </submittedName>
</protein>
<feature type="signal peptide" evidence="2">
    <location>
        <begin position="1"/>
        <end position="22"/>
    </location>
</feature>